<name>A0AAN7QGX3_TRANT</name>
<feature type="region of interest" description="Disordered" evidence="1">
    <location>
        <begin position="62"/>
        <end position="128"/>
    </location>
</feature>
<dbReference type="PANTHER" id="PTHR46445:SF3">
    <property type="entry name" value="RNA POLYMERASE II DEGRADATION FACTOR-LIKE PROTEIN (DUF1296)-RELATED"/>
    <property type="match status" value="1"/>
</dbReference>
<reference evidence="3 4" key="1">
    <citation type="journal article" date="2023" name="Hortic Res">
        <title>Pangenome of water caltrop reveals structural variations and asymmetric subgenome divergence after allopolyploidization.</title>
        <authorList>
            <person name="Zhang X."/>
            <person name="Chen Y."/>
            <person name="Wang L."/>
            <person name="Yuan Y."/>
            <person name="Fang M."/>
            <person name="Shi L."/>
            <person name="Lu R."/>
            <person name="Comes H.P."/>
            <person name="Ma Y."/>
            <person name="Chen Y."/>
            <person name="Huang G."/>
            <person name="Zhou Y."/>
            <person name="Zheng Z."/>
            <person name="Qiu Y."/>
        </authorList>
    </citation>
    <scope>NUCLEOTIDE SEQUENCE [LARGE SCALE GENOMIC DNA]</scope>
    <source>
        <strain evidence="3">F231</strain>
    </source>
</reference>
<accession>A0AAN7QGX3</accession>
<evidence type="ECO:0000313" key="3">
    <source>
        <dbReference type="EMBL" id="KAK4766938.1"/>
    </source>
</evidence>
<feature type="region of interest" description="Disordered" evidence="1">
    <location>
        <begin position="847"/>
        <end position="870"/>
    </location>
</feature>
<dbReference type="Pfam" id="PF06972">
    <property type="entry name" value="GIP1_N"/>
    <property type="match status" value="1"/>
</dbReference>
<dbReference type="SUPFAM" id="SSF46934">
    <property type="entry name" value="UBA-like"/>
    <property type="match status" value="1"/>
</dbReference>
<evidence type="ECO:0000313" key="4">
    <source>
        <dbReference type="Proteomes" id="UP001346149"/>
    </source>
</evidence>
<feature type="compositionally biased region" description="Polar residues" evidence="1">
    <location>
        <begin position="813"/>
        <end position="826"/>
    </location>
</feature>
<dbReference type="EMBL" id="JAXQNO010000022">
    <property type="protein sequence ID" value="KAK4766938.1"/>
    <property type="molecule type" value="Genomic_DNA"/>
</dbReference>
<proteinExistence type="predicted"/>
<feature type="compositionally biased region" description="Polar residues" evidence="1">
    <location>
        <begin position="141"/>
        <end position="158"/>
    </location>
</feature>
<organism evidence="3 4">
    <name type="scientific">Trapa natans</name>
    <name type="common">Water chestnut</name>
    <dbReference type="NCBI Taxonomy" id="22666"/>
    <lineage>
        <taxon>Eukaryota</taxon>
        <taxon>Viridiplantae</taxon>
        <taxon>Streptophyta</taxon>
        <taxon>Embryophyta</taxon>
        <taxon>Tracheophyta</taxon>
        <taxon>Spermatophyta</taxon>
        <taxon>Magnoliopsida</taxon>
        <taxon>eudicotyledons</taxon>
        <taxon>Gunneridae</taxon>
        <taxon>Pentapetalae</taxon>
        <taxon>rosids</taxon>
        <taxon>malvids</taxon>
        <taxon>Myrtales</taxon>
        <taxon>Lythraceae</taxon>
        <taxon>Trapa</taxon>
    </lineage>
</organism>
<feature type="region of interest" description="Disordered" evidence="1">
    <location>
        <begin position="804"/>
        <end position="826"/>
    </location>
</feature>
<dbReference type="InterPro" id="IPR009719">
    <property type="entry name" value="GIP1_N"/>
</dbReference>
<dbReference type="PANTHER" id="PTHR46445">
    <property type="entry name" value="RNA POLYMERASE II DEGRADATION FACTOR-LIKE PROTEIN (DUF1296)"/>
    <property type="match status" value="1"/>
</dbReference>
<evidence type="ECO:0000256" key="1">
    <source>
        <dbReference type="SAM" id="MobiDB-lite"/>
    </source>
</evidence>
<dbReference type="AlphaFoldDB" id="A0AAN7QGX3"/>
<dbReference type="InterPro" id="IPR009060">
    <property type="entry name" value="UBA-like_sf"/>
</dbReference>
<gene>
    <name evidence="3" type="ORF">SAY86_014689</name>
</gene>
<comment type="caution">
    <text evidence="3">The sequence shown here is derived from an EMBL/GenBank/DDBJ whole genome shotgun (WGS) entry which is preliminary data.</text>
</comment>
<keyword evidence="4" id="KW-1185">Reference proteome</keyword>
<protein>
    <recommendedName>
        <fullName evidence="2">GBF-interacting protein 1 N-terminal domain-containing protein</fullName>
    </recommendedName>
</protein>
<sequence length="870" mass="93234">MGSRGGAGNNGISAIPAASRKVVQSLKEIVNCSELEIYTALKDCNMDPNEAVNRLISQDPFHEVKSKREKKKEIKDAVETKPRGGNTTSSHGTRVGTDRYVNRSRASVSYSSEAAPSHGKSSFKKENGVHSFTGSSSFASVASGNNGNRQPASYSDSSTLEHKVPAGGETEVATGLVQPQSGFQSAWLGVPGQVSMADIVKMGKPQGKVLSGISNLPSHQNTGFPQLASVHGDFHFQSEDKSPRTFNSELVFSTTQHASANDDWPLDEHQVTHNDEWPQFEQSHSTVSSVLDAPGEVKTYSDRPNIYMERTSQALASQLDGVHLSDDGLFGTNVNHTGDASLSTRNIEEEGGEDASLSDNNAYQNPTALQQHLHAYEQNEGEDDVPEAPGNVAKQLLREEDEIIPSEEDCPAVVIPDHLQVHTTGCQHLSFGSFGAGIGSNLTMSYRSPVTNLAETPSVADTAPIPQADASNPEHFGDEHLGPSPTDVENMHTAAANAVNNESASVLQSEVLQPETTQVLPENQYTNTSSTPGYNYENSQNLNAAYNQMQTSSQMQNLAHFSSVLPAYTNALHSTLLASTLQTGREADLPYLPFPVTQSMATKFSNPATPISSSIMPTQEAFRTGGISTAQQTAQSLPTGLSALPQHLAMHPYSQHTLPLGHFANMVSYPFLPQNYSYMPTTFQQAFAGNSSYPQSLAAVLPQYKNSLSVGSLPQSGAIASGYGFGNSNSIPGGNFALNQPPAPAVSAGSTIGYEDALSSQYKDAAHLLSLQQQSDNSAMWVHGPGSRTTPAVAASNYYNYQSQSQQPAGLRQGQQPSQHFGGTLSYPNFYQPTGVSLEQQQMARDGSLIGGHPHGQQSKQSPQLWQNTY</sequence>
<feature type="compositionally biased region" description="Polar residues" evidence="1">
    <location>
        <begin position="856"/>
        <end position="870"/>
    </location>
</feature>
<feature type="region of interest" description="Disordered" evidence="1">
    <location>
        <begin position="141"/>
        <end position="162"/>
    </location>
</feature>
<feature type="domain" description="GBF-interacting protein 1 N-terminal" evidence="2">
    <location>
        <begin position="15"/>
        <end position="73"/>
    </location>
</feature>
<evidence type="ECO:0000259" key="2">
    <source>
        <dbReference type="Pfam" id="PF06972"/>
    </source>
</evidence>
<feature type="compositionally biased region" description="Basic and acidic residues" evidence="1">
    <location>
        <begin position="62"/>
        <end position="82"/>
    </location>
</feature>
<dbReference type="Gene3D" id="1.10.8.10">
    <property type="entry name" value="DNA helicase RuvA subunit, C-terminal domain"/>
    <property type="match status" value="1"/>
</dbReference>
<feature type="compositionally biased region" description="Polar residues" evidence="1">
    <location>
        <begin position="104"/>
        <end position="114"/>
    </location>
</feature>
<dbReference type="Proteomes" id="UP001346149">
    <property type="component" value="Unassembled WGS sequence"/>
</dbReference>